<organism evidence="2 3">
    <name type="scientific">Geoalkalibacter ferrihydriticus DSM 17813</name>
    <dbReference type="NCBI Taxonomy" id="1121915"/>
    <lineage>
        <taxon>Bacteria</taxon>
        <taxon>Pseudomonadati</taxon>
        <taxon>Thermodesulfobacteriota</taxon>
        <taxon>Desulfuromonadia</taxon>
        <taxon>Desulfuromonadales</taxon>
        <taxon>Geoalkalibacteraceae</taxon>
        <taxon>Geoalkalibacter</taxon>
    </lineage>
</organism>
<sequence length="131" mass="14754">MFLRRWLFFCALLALLPACSPSLESGARQLNAANLGNSLVHGQTSRQDVYNHLGPPQSIIHPGDSSRPFLRPDAGRHPLFPDAEVWTYSGRSIAHAKALDPRPIVHRHTTLRIFFDQNGILQDYSLRETQN</sequence>
<reference evidence="2 3" key="1">
    <citation type="submission" date="2014-12" db="EMBL/GenBank/DDBJ databases">
        <title>Genomes of Geoalkalibacter ferrihydriticus and Geoalkalibacter subterraneus, two haloalkaliphilic metal-reducing members of the Geobacteraceae.</title>
        <authorList>
            <person name="Badalamenti J.P."/>
            <person name="Torres C.I."/>
            <person name="Krajmalnik-Brown R."/>
            <person name="Bond D.R."/>
        </authorList>
    </citation>
    <scope>NUCLEOTIDE SEQUENCE [LARGE SCALE GENOMIC DNA]</scope>
    <source>
        <strain evidence="2 3">DSM 17813</strain>
    </source>
</reference>
<dbReference type="AlphaFoldDB" id="A0A0C2DQN8"/>
<protein>
    <recommendedName>
        <fullName evidence="4">Lipoprotein SmpA/OmlA domain-containing protein</fullName>
    </recommendedName>
</protein>
<dbReference type="EMBL" id="JWJD01000007">
    <property type="protein sequence ID" value="KIH75739.1"/>
    <property type="molecule type" value="Genomic_DNA"/>
</dbReference>
<feature type="chain" id="PRO_5002164396" description="Lipoprotein SmpA/OmlA domain-containing protein" evidence="1">
    <location>
        <begin position="21"/>
        <end position="131"/>
    </location>
</feature>
<dbReference type="Proteomes" id="UP000035068">
    <property type="component" value="Unassembled WGS sequence"/>
</dbReference>
<keyword evidence="3" id="KW-1185">Reference proteome</keyword>
<evidence type="ECO:0000313" key="3">
    <source>
        <dbReference type="Proteomes" id="UP000035068"/>
    </source>
</evidence>
<evidence type="ECO:0008006" key="4">
    <source>
        <dbReference type="Google" id="ProtNLM"/>
    </source>
</evidence>
<feature type="signal peptide" evidence="1">
    <location>
        <begin position="1"/>
        <end position="20"/>
    </location>
</feature>
<evidence type="ECO:0000256" key="1">
    <source>
        <dbReference type="SAM" id="SignalP"/>
    </source>
</evidence>
<comment type="caution">
    <text evidence="2">The sequence shown here is derived from an EMBL/GenBank/DDBJ whole genome shotgun (WGS) entry which is preliminary data.</text>
</comment>
<evidence type="ECO:0000313" key="2">
    <source>
        <dbReference type="EMBL" id="KIH75739.1"/>
    </source>
</evidence>
<proteinExistence type="predicted"/>
<name>A0A0C2DQN8_9BACT</name>
<dbReference type="RefSeq" id="WP_040100492.1">
    <property type="nucleotide sequence ID" value="NZ_JWJD01000007.1"/>
</dbReference>
<accession>A0A0C2DQN8</accession>
<keyword evidence="1" id="KW-0732">Signal</keyword>
<gene>
    <name evidence="2" type="ORF">GFER_14105</name>
</gene>